<comment type="caution">
    <text evidence="1">The sequence shown here is derived from an EMBL/GenBank/DDBJ whole genome shotgun (WGS) entry which is preliminary data.</text>
</comment>
<keyword evidence="2" id="KW-1185">Reference proteome</keyword>
<dbReference type="Proteomes" id="UP000499080">
    <property type="component" value="Unassembled WGS sequence"/>
</dbReference>
<name>A0A4Y2PKS1_ARAVE</name>
<accession>A0A4Y2PKS1</accession>
<evidence type="ECO:0000313" key="1">
    <source>
        <dbReference type="EMBL" id="GBN52555.1"/>
    </source>
</evidence>
<dbReference type="EMBL" id="BGPR01011701">
    <property type="protein sequence ID" value="GBN52555.1"/>
    <property type="molecule type" value="Genomic_DNA"/>
</dbReference>
<protein>
    <submittedName>
        <fullName evidence="1">Uncharacterized protein</fullName>
    </submittedName>
</protein>
<reference evidence="1 2" key="1">
    <citation type="journal article" date="2019" name="Sci. Rep.">
        <title>Orb-weaving spider Araneus ventricosus genome elucidates the spidroin gene catalogue.</title>
        <authorList>
            <person name="Kono N."/>
            <person name="Nakamura H."/>
            <person name="Ohtoshi R."/>
            <person name="Moran D.A.P."/>
            <person name="Shinohara A."/>
            <person name="Yoshida Y."/>
            <person name="Fujiwara M."/>
            <person name="Mori M."/>
            <person name="Tomita M."/>
            <person name="Arakawa K."/>
        </authorList>
    </citation>
    <scope>NUCLEOTIDE SEQUENCE [LARGE SCALE GENOMIC DNA]</scope>
</reference>
<proteinExistence type="predicted"/>
<dbReference type="AlphaFoldDB" id="A0A4Y2PKS1"/>
<evidence type="ECO:0000313" key="2">
    <source>
        <dbReference type="Proteomes" id="UP000499080"/>
    </source>
</evidence>
<sequence>MIGFINLVTKLTVKNYIQELLKYRLRSIMCVLLNLNEALLHEAGIGGLEVGFRLRDWRVPGSKSDPTEDPPCMGPVMRLIRRSGQTCSRWCGTKSWRRVAISGTVLVF</sequence>
<organism evidence="1 2">
    <name type="scientific">Araneus ventricosus</name>
    <name type="common">Orbweaver spider</name>
    <name type="synonym">Epeira ventricosa</name>
    <dbReference type="NCBI Taxonomy" id="182803"/>
    <lineage>
        <taxon>Eukaryota</taxon>
        <taxon>Metazoa</taxon>
        <taxon>Ecdysozoa</taxon>
        <taxon>Arthropoda</taxon>
        <taxon>Chelicerata</taxon>
        <taxon>Arachnida</taxon>
        <taxon>Araneae</taxon>
        <taxon>Araneomorphae</taxon>
        <taxon>Entelegynae</taxon>
        <taxon>Araneoidea</taxon>
        <taxon>Araneidae</taxon>
        <taxon>Araneus</taxon>
    </lineage>
</organism>
<gene>
    <name evidence="1" type="ORF">AVEN_204170_1</name>
</gene>